<name>A0A8J7D0A4_DESMC</name>
<dbReference type="Proteomes" id="UP000622533">
    <property type="component" value="Unassembled WGS sequence"/>
</dbReference>
<dbReference type="RefSeq" id="WP_193915905.1">
    <property type="nucleotide sequence ID" value="NZ_JADEXS020000001.1"/>
</dbReference>
<accession>A0A8J7D0A4</accession>
<dbReference type="Pfam" id="PF11103">
    <property type="entry name" value="DUF2887"/>
    <property type="match status" value="1"/>
</dbReference>
<dbReference type="EMBL" id="JADEXS010000108">
    <property type="protein sequence ID" value="MBE9022832.1"/>
    <property type="molecule type" value="Genomic_DNA"/>
</dbReference>
<keyword evidence="2" id="KW-1185">Reference proteome</keyword>
<protein>
    <submittedName>
        <fullName evidence="1">Rpn family recombination-promoting nuclease/putative transposase</fullName>
    </submittedName>
</protein>
<sequence length="269" mass="31324">MKRDSIYYQIFKRFPGLLFELVDRPPLQGQNYRFESLEVKETAFRIDGVFLPPEDATSRVIFFAEVQFQRDEALYHRLFTESLMYLNRNRSQYDDWFCVVIFSSRSLEPRDQKTHRIFLNSDQVQRIYLDELAATDQQPIGINLMQLTLASDQVMAEQAKQLIERVKLESTDTLPKNEILDIITTIVVYKFSNLSREEVEAMLGLTLEQTRVYQEAKAEGREEGREEREAEMLKLTVPLLLKTGMSMEEIAQHLNVDIEAVQIAAQQGA</sequence>
<evidence type="ECO:0000313" key="2">
    <source>
        <dbReference type="Proteomes" id="UP000622533"/>
    </source>
</evidence>
<organism evidence="1 2">
    <name type="scientific">Desmonostoc muscorum LEGE 12446</name>
    <dbReference type="NCBI Taxonomy" id="1828758"/>
    <lineage>
        <taxon>Bacteria</taxon>
        <taxon>Bacillati</taxon>
        <taxon>Cyanobacteriota</taxon>
        <taxon>Cyanophyceae</taxon>
        <taxon>Nostocales</taxon>
        <taxon>Nostocaceae</taxon>
        <taxon>Desmonostoc</taxon>
    </lineage>
</organism>
<dbReference type="InterPro" id="IPR022573">
    <property type="entry name" value="DUF2887"/>
</dbReference>
<dbReference type="AlphaFoldDB" id="A0A8J7D0A4"/>
<dbReference type="PANTHER" id="PTHR35586:SF2">
    <property type="entry name" value="SLL1542 PROTEIN"/>
    <property type="match status" value="1"/>
</dbReference>
<dbReference type="NCBIfam" id="TIGR01784">
    <property type="entry name" value="T_den_put_tspse"/>
    <property type="match status" value="1"/>
</dbReference>
<dbReference type="PANTHER" id="PTHR35586">
    <property type="entry name" value="SLL1691 PROTEIN"/>
    <property type="match status" value="1"/>
</dbReference>
<comment type="caution">
    <text evidence="1">The sequence shown here is derived from an EMBL/GenBank/DDBJ whole genome shotgun (WGS) entry which is preliminary data.</text>
</comment>
<gene>
    <name evidence="1" type="ORF">IQ276_10430</name>
</gene>
<proteinExistence type="predicted"/>
<evidence type="ECO:0000313" key="1">
    <source>
        <dbReference type="EMBL" id="MBE9022832.1"/>
    </source>
</evidence>
<reference evidence="1" key="1">
    <citation type="submission" date="2020-10" db="EMBL/GenBank/DDBJ databases">
        <authorList>
            <person name="Castelo-Branco R."/>
            <person name="Eusebio N."/>
            <person name="Adriana R."/>
            <person name="Vieira A."/>
            <person name="Brugerolle De Fraissinette N."/>
            <person name="Rezende De Castro R."/>
            <person name="Schneider M.P."/>
            <person name="Vasconcelos V."/>
            <person name="Leao P.N."/>
        </authorList>
    </citation>
    <scope>NUCLEOTIDE SEQUENCE</scope>
    <source>
        <strain evidence="1">LEGE 12446</strain>
    </source>
</reference>
<dbReference type="InterPro" id="IPR010106">
    <property type="entry name" value="RpnA"/>
</dbReference>